<reference evidence="2 3" key="1">
    <citation type="submission" date="2018-09" db="EMBL/GenBank/DDBJ databases">
        <title>Phylogeny of the Shewanellaceae, and recommendation for two new genera, Pseudoshewanella and Parashewanella.</title>
        <authorList>
            <person name="Wang G."/>
        </authorList>
    </citation>
    <scope>NUCLEOTIDE SEQUENCE [LARGE SCALE GENOMIC DNA]</scope>
    <source>
        <strain evidence="2 3">KCTC 22492</strain>
    </source>
</reference>
<evidence type="ECO:0000256" key="1">
    <source>
        <dbReference type="SAM" id="MobiDB-lite"/>
    </source>
</evidence>
<evidence type="ECO:0000313" key="2">
    <source>
        <dbReference type="EMBL" id="RJY00993.1"/>
    </source>
</evidence>
<dbReference type="AlphaFoldDB" id="A0A3A6TIE4"/>
<feature type="non-terminal residue" evidence="2">
    <location>
        <position position="69"/>
    </location>
</feature>
<feature type="compositionally biased region" description="Polar residues" evidence="1">
    <location>
        <begin position="11"/>
        <end position="31"/>
    </location>
</feature>
<protein>
    <submittedName>
        <fullName evidence="2">IS4 family transposase</fullName>
    </submittedName>
</protein>
<dbReference type="EMBL" id="QYYH01000277">
    <property type="protein sequence ID" value="RJY00993.1"/>
    <property type="molecule type" value="Genomic_DNA"/>
</dbReference>
<keyword evidence="3" id="KW-1185">Reference proteome</keyword>
<sequence>MWHGRRVLLTDGSTLSMPDTHENQAQFPQPKSQKEGLGFPQLRILVLISLGSGAVIDSAVSPCKGKGTG</sequence>
<comment type="caution">
    <text evidence="2">The sequence shown here is derived from an EMBL/GenBank/DDBJ whole genome shotgun (WGS) entry which is preliminary data.</text>
</comment>
<name>A0A3A6TIE4_9GAMM</name>
<dbReference type="Proteomes" id="UP000273022">
    <property type="component" value="Unassembled WGS sequence"/>
</dbReference>
<proteinExistence type="predicted"/>
<organism evidence="2 3">
    <name type="scientific">Parashewanella spongiae</name>
    <dbReference type="NCBI Taxonomy" id="342950"/>
    <lineage>
        <taxon>Bacteria</taxon>
        <taxon>Pseudomonadati</taxon>
        <taxon>Pseudomonadota</taxon>
        <taxon>Gammaproteobacteria</taxon>
        <taxon>Alteromonadales</taxon>
        <taxon>Shewanellaceae</taxon>
        <taxon>Parashewanella</taxon>
    </lineage>
</organism>
<gene>
    <name evidence="2" type="ORF">D5R81_20035</name>
</gene>
<accession>A0A3A6TIE4</accession>
<evidence type="ECO:0000313" key="3">
    <source>
        <dbReference type="Proteomes" id="UP000273022"/>
    </source>
</evidence>
<feature type="region of interest" description="Disordered" evidence="1">
    <location>
        <begin position="1"/>
        <end position="34"/>
    </location>
</feature>